<keyword evidence="2" id="KW-0349">Heme</keyword>
<dbReference type="EMBL" id="LR743504">
    <property type="protein sequence ID" value="CAA2102498.1"/>
    <property type="molecule type" value="Genomic_DNA"/>
</dbReference>
<evidence type="ECO:0000256" key="7">
    <source>
        <dbReference type="SAM" id="MobiDB-lite"/>
    </source>
</evidence>
<evidence type="ECO:0000256" key="2">
    <source>
        <dbReference type="ARBA" id="ARBA00022617"/>
    </source>
</evidence>
<evidence type="ECO:0000256" key="4">
    <source>
        <dbReference type="ARBA" id="ARBA00023002"/>
    </source>
</evidence>
<dbReference type="Gene3D" id="3.30.413.10">
    <property type="entry name" value="Sulfite Reductase Hemoprotein, domain 1"/>
    <property type="match status" value="1"/>
</dbReference>
<keyword evidence="4" id="KW-0560">Oxidoreductase</keyword>
<feature type="region of interest" description="Disordered" evidence="7">
    <location>
        <begin position="227"/>
        <end position="251"/>
    </location>
</feature>
<dbReference type="SUPFAM" id="SSF55124">
    <property type="entry name" value="Nitrite/Sulfite reductase N-terminal domain-like"/>
    <property type="match status" value="2"/>
</dbReference>
<keyword evidence="1" id="KW-0004">4Fe-4S</keyword>
<organism evidence="9">
    <name type="scientific">Methylobacterium bullatum</name>
    <dbReference type="NCBI Taxonomy" id="570505"/>
    <lineage>
        <taxon>Bacteria</taxon>
        <taxon>Pseudomonadati</taxon>
        <taxon>Pseudomonadota</taxon>
        <taxon>Alphaproteobacteria</taxon>
        <taxon>Hyphomicrobiales</taxon>
        <taxon>Methylobacteriaceae</taxon>
        <taxon>Methylobacterium</taxon>
    </lineage>
</organism>
<dbReference type="AlphaFoldDB" id="A0A679J8L1"/>
<evidence type="ECO:0000259" key="8">
    <source>
        <dbReference type="Pfam" id="PF03460"/>
    </source>
</evidence>
<keyword evidence="5" id="KW-0408">Iron</keyword>
<gene>
    <name evidence="9" type="ORF">MBUL_01715</name>
</gene>
<dbReference type="GO" id="GO:0046872">
    <property type="term" value="F:metal ion binding"/>
    <property type="evidence" value="ECO:0007669"/>
    <property type="project" value="UniProtKB-KW"/>
</dbReference>
<feature type="domain" description="Nitrite/Sulfite reductase ferredoxin-like" evidence="8">
    <location>
        <begin position="23"/>
        <end position="87"/>
    </location>
</feature>
<keyword evidence="6" id="KW-0411">Iron-sulfur</keyword>
<dbReference type="Gene3D" id="3.90.480.20">
    <property type="match status" value="1"/>
</dbReference>
<proteinExistence type="predicted"/>
<sequence length="478" mass="49012">MSAPRRVSPEPARRGWCPSLARPMPTGDGLLARVHPPLGILTPAQARTVAEGARRFGNGHIDVTARANLQVRGVTEATRCGLAEAFGAAALDDVRGDGGPQRLTLTAPLAGLEATAIDIPTLARSIEVIGLAIPGLPPKALVAIEAAESGACLGGAQPDCHLVATADGLALQLAGDAAWWDVPADDVLAALDAALRRLAGSGQRRMRDLTSSERSDLALGLGLRPAAAPDGAPLPRPGLIPLNSRPLTARRQHESPLLEGEGQGEVWSTSEAVTHLTPTFSVQEREPRRASRPNESTSIAILVDAPFGRCTADMLESLADATESLGAEPLRLSSTRGALLVAPDAAAAATVRTTLAAAGFLTEPGDPRGAVAACPGAPACASGSTPTLADAARLADAFEAFSVRGLSAHISGCAKGCAHPAAASLTLVGRDGLYGIVLDGRPDALPATLLTFDAALERVRRADPAYPDTLAHAFRTPT</sequence>
<dbReference type="InterPro" id="IPR005117">
    <property type="entry name" value="NiRdtase/SiRdtase_haem-b_fer"/>
</dbReference>
<evidence type="ECO:0000256" key="3">
    <source>
        <dbReference type="ARBA" id="ARBA00022723"/>
    </source>
</evidence>
<evidence type="ECO:0000256" key="5">
    <source>
        <dbReference type="ARBA" id="ARBA00023004"/>
    </source>
</evidence>
<keyword evidence="3" id="KW-0479">Metal-binding</keyword>
<evidence type="ECO:0000256" key="1">
    <source>
        <dbReference type="ARBA" id="ARBA00022485"/>
    </source>
</evidence>
<dbReference type="Pfam" id="PF03460">
    <property type="entry name" value="NIR_SIR_ferr"/>
    <property type="match status" value="1"/>
</dbReference>
<reference evidence="9" key="1">
    <citation type="submission" date="2019-12" db="EMBL/GenBank/DDBJ databases">
        <authorList>
            <person name="Cremers G."/>
        </authorList>
    </citation>
    <scope>NUCLEOTIDE SEQUENCE</scope>
    <source>
        <strain evidence="9">Mbul1</strain>
    </source>
</reference>
<dbReference type="InterPro" id="IPR036136">
    <property type="entry name" value="Nit/Sulf_reduc_fer-like_dom_sf"/>
</dbReference>
<dbReference type="InterPro" id="IPR045854">
    <property type="entry name" value="NO2/SO3_Rdtase_4Fe4S_sf"/>
</dbReference>
<dbReference type="PANTHER" id="PTHR32439">
    <property type="entry name" value="FERREDOXIN--NITRITE REDUCTASE, CHLOROPLASTIC"/>
    <property type="match status" value="1"/>
</dbReference>
<dbReference type="PANTHER" id="PTHR32439:SF9">
    <property type="entry name" value="BLR3264 PROTEIN"/>
    <property type="match status" value="1"/>
</dbReference>
<accession>A0A679J8L1</accession>
<dbReference type="GO" id="GO:0051539">
    <property type="term" value="F:4 iron, 4 sulfur cluster binding"/>
    <property type="evidence" value="ECO:0007669"/>
    <property type="project" value="UniProtKB-KW"/>
</dbReference>
<dbReference type="InterPro" id="IPR051329">
    <property type="entry name" value="NIR_SIR_4Fe-4S"/>
</dbReference>
<evidence type="ECO:0000256" key="6">
    <source>
        <dbReference type="ARBA" id="ARBA00023014"/>
    </source>
</evidence>
<dbReference type="GO" id="GO:0016491">
    <property type="term" value="F:oxidoreductase activity"/>
    <property type="evidence" value="ECO:0007669"/>
    <property type="project" value="UniProtKB-KW"/>
</dbReference>
<name>A0A679J8L1_9HYPH</name>
<dbReference type="SUPFAM" id="SSF56014">
    <property type="entry name" value="Nitrite and sulphite reductase 4Fe-4S domain-like"/>
    <property type="match status" value="1"/>
</dbReference>
<evidence type="ECO:0000313" key="9">
    <source>
        <dbReference type="EMBL" id="CAA2102498.1"/>
    </source>
</evidence>
<protein>
    <recommendedName>
        <fullName evidence="8">Nitrite/Sulfite reductase ferredoxin-like domain-containing protein</fullName>
    </recommendedName>
</protein>